<keyword evidence="6" id="KW-1185">Reference proteome</keyword>
<name>A0A328AHF1_9CAUL</name>
<keyword evidence="3" id="KW-0808">Transferase</keyword>
<dbReference type="SUPFAM" id="SSF48452">
    <property type="entry name" value="TPR-like"/>
    <property type="match status" value="1"/>
</dbReference>
<dbReference type="Proteomes" id="UP000249725">
    <property type="component" value="Unassembled WGS sequence"/>
</dbReference>
<reference evidence="6" key="1">
    <citation type="submission" date="2018-05" db="EMBL/GenBank/DDBJ databases">
        <authorList>
            <person name="Li X."/>
        </authorList>
    </citation>
    <scope>NUCLEOTIDE SEQUENCE [LARGE SCALE GENOMIC DNA]</scope>
    <source>
        <strain evidence="6">YIM 73061</strain>
    </source>
</reference>
<dbReference type="SUPFAM" id="SSF53756">
    <property type="entry name" value="UDP-Glycosyltransferase/glycogen phosphorylase"/>
    <property type="match status" value="1"/>
</dbReference>
<keyword evidence="5" id="KW-0966">Cell projection</keyword>
<dbReference type="GO" id="GO:0016757">
    <property type="term" value="F:glycosyltransferase activity"/>
    <property type="evidence" value="ECO:0007669"/>
    <property type="project" value="UniProtKB-KW"/>
</dbReference>
<dbReference type="AlphaFoldDB" id="A0A328AHF1"/>
<proteinExistence type="predicted"/>
<keyword evidence="5" id="KW-0969">Cilium</keyword>
<keyword evidence="5" id="KW-0282">Flagellum</keyword>
<feature type="repeat" description="TPR" evidence="4">
    <location>
        <begin position="157"/>
        <end position="190"/>
    </location>
</feature>
<evidence type="ECO:0000256" key="4">
    <source>
        <dbReference type="PROSITE-ProRule" id="PRU00339"/>
    </source>
</evidence>
<dbReference type="EMBL" id="QFYR01000003">
    <property type="protein sequence ID" value="RAK52288.1"/>
    <property type="molecule type" value="Genomic_DNA"/>
</dbReference>
<keyword evidence="4" id="KW-0802">TPR repeat</keyword>
<dbReference type="PROSITE" id="PS50005">
    <property type="entry name" value="TPR"/>
    <property type="match status" value="3"/>
</dbReference>
<feature type="repeat" description="TPR" evidence="4">
    <location>
        <begin position="89"/>
        <end position="122"/>
    </location>
</feature>
<dbReference type="Gene3D" id="1.25.40.10">
    <property type="entry name" value="Tetratricopeptide repeat domain"/>
    <property type="match status" value="1"/>
</dbReference>
<dbReference type="SMART" id="SM00028">
    <property type="entry name" value="TPR"/>
    <property type="match status" value="6"/>
</dbReference>
<evidence type="ECO:0000313" key="6">
    <source>
        <dbReference type="Proteomes" id="UP000249725"/>
    </source>
</evidence>
<protein>
    <submittedName>
        <fullName evidence="5">Flagellar protein FlbA</fullName>
    </submittedName>
</protein>
<dbReference type="InterPro" id="IPR019734">
    <property type="entry name" value="TPR_rpt"/>
</dbReference>
<accession>A0A328AHF1</accession>
<dbReference type="InterPro" id="IPR051939">
    <property type="entry name" value="Glycosyltr_41/O-GlcNAc_trsf"/>
</dbReference>
<dbReference type="InterPro" id="IPR011990">
    <property type="entry name" value="TPR-like_helical_dom_sf"/>
</dbReference>
<evidence type="ECO:0000313" key="5">
    <source>
        <dbReference type="EMBL" id="RAK52288.1"/>
    </source>
</evidence>
<dbReference type="Pfam" id="PF13374">
    <property type="entry name" value="TPR_10"/>
    <property type="match status" value="1"/>
</dbReference>
<sequence length="603" mass="66804">MRADRSSVSPNVLAAVAAPAASQTRLASGLLGDSGSKEALSRLNAAMEDLKQATVRAMLEESLAALRKEDQRRASEYAIKALEYDERNGLGWYLLGIACERSGDFASSIRAFESALKLLPDHAEIANNLGRLAMRMGMKSQAEKFFRHYAARFPGNVEAANNMAVAIRDQNRHEEAIEILREAILANPEQPMLWSTMGTVVAEQGDYTTARVFFEESVRLNPNYPKARYNLGNSQLALGDAAAALESCDTAMRGVISEDERQMMRMARSSILIALGRIKDGWEEYECRLHPQFAELTRFLIDRPLWEPGADLAGKSFLVVGEQGLGDEVLFSNILPDVLERLGPDGKLVLAVEARLVDLFARSFPQATVTSHATYKYLERPARAVPLLEQGVEVDLWAPIASLLREFRPTVASFPDRFGFLEADPERVAYWRDQLRSAPPGAKIGLLWKSGIFTTARRRFFSAFEQWAPVLKQPGVTFVNLQYGDCSQELGYAREQLGVDIWTPPGIDLKQDLDDVTALCAAMDLTIGFSNATFNLAAAIGSPAWLITSPGAWPRLGTRDQYPWYPQVRVFAPETYADWEPTMVQVAEALAAFTAERRDSPGV</sequence>
<evidence type="ECO:0000256" key="2">
    <source>
        <dbReference type="ARBA" id="ARBA00022676"/>
    </source>
</evidence>
<comment type="caution">
    <text evidence="5">The sequence shown here is derived from an EMBL/GenBank/DDBJ whole genome shotgun (WGS) entry which is preliminary data.</text>
</comment>
<dbReference type="OrthoDB" id="6193797at2"/>
<dbReference type="PANTHER" id="PTHR44835">
    <property type="entry name" value="UDP-N-ACETYLGLUCOSAMINE--PEPTIDE N-ACETYLGLUCOSAMINYLTRANSFERASE SPINDLY-RELATED"/>
    <property type="match status" value="1"/>
</dbReference>
<organism evidence="5 6">
    <name type="scientific">Phenylobacterium deserti</name>
    <dbReference type="NCBI Taxonomy" id="1914756"/>
    <lineage>
        <taxon>Bacteria</taxon>
        <taxon>Pseudomonadati</taxon>
        <taxon>Pseudomonadota</taxon>
        <taxon>Alphaproteobacteria</taxon>
        <taxon>Caulobacterales</taxon>
        <taxon>Caulobacteraceae</taxon>
        <taxon>Phenylobacterium</taxon>
    </lineage>
</organism>
<dbReference type="PANTHER" id="PTHR44835:SF1">
    <property type="entry name" value="PROTEIN O-GLCNAC TRANSFERASE"/>
    <property type="match status" value="1"/>
</dbReference>
<feature type="repeat" description="TPR" evidence="4">
    <location>
        <begin position="191"/>
        <end position="224"/>
    </location>
</feature>
<comment type="pathway">
    <text evidence="1">Protein modification; protein glycosylation.</text>
</comment>
<dbReference type="Pfam" id="PF14559">
    <property type="entry name" value="TPR_19"/>
    <property type="match status" value="2"/>
</dbReference>
<evidence type="ECO:0000256" key="1">
    <source>
        <dbReference type="ARBA" id="ARBA00004922"/>
    </source>
</evidence>
<keyword evidence="2" id="KW-0328">Glycosyltransferase</keyword>
<gene>
    <name evidence="5" type="ORF">DJ018_14195</name>
</gene>
<evidence type="ECO:0000256" key="3">
    <source>
        <dbReference type="ARBA" id="ARBA00022679"/>
    </source>
</evidence>